<protein>
    <submittedName>
        <fullName evidence="9">Membrane associated serine protease, rhomboid family</fullName>
    </submittedName>
</protein>
<gene>
    <name evidence="9" type="ORF">SAMN04488087_0924</name>
</gene>
<feature type="transmembrane region" description="Helical" evidence="7">
    <location>
        <begin position="20"/>
        <end position="37"/>
    </location>
</feature>
<organism evidence="9 10">
    <name type="scientific">Rhodothermus profundi</name>
    <dbReference type="NCBI Taxonomy" id="633813"/>
    <lineage>
        <taxon>Bacteria</taxon>
        <taxon>Pseudomonadati</taxon>
        <taxon>Rhodothermota</taxon>
        <taxon>Rhodothermia</taxon>
        <taxon>Rhodothermales</taxon>
        <taxon>Rhodothermaceae</taxon>
        <taxon>Rhodothermus</taxon>
    </lineage>
</organism>
<dbReference type="GO" id="GO:0004252">
    <property type="term" value="F:serine-type endopeptidase activity"/>
    <property type="evidence" value="ECO:0007669"/>
    <property type="project" value="InterPro"/>
</dbReference>
<dbReference type="PANTHER" id="PTHR43731:SF14">
    <property type="entry name" value="PRESENILIN-ASSOCIATED RHOMBOID-LIKE PROTEIN, MITOCHONDRIAL"/>
    <property type="match status" value="1"/>
</dbReference>
<keyword evidence="4" id="KW-0378">Hydrolase</keyword>
<proteinExistence type="inferred from homology"/>
<name>A0A1M6RPU4_9BACT</name>
<sequence>MYRDYDYYQPPTRFAVFPPVVKNLLILNGLVFLAQLVPTTDRLLIEWFALWPLGLPEFYPGFWPWQLLTYSFLHGGFAHLFFNMFALWMFGVPIERAWGSRRFGVYYFVSVIGAGLTQLLVVTLSGAVYPTVGASGGVFGILLAFGMMFPNTPIYLYFLFPIKAKWLVIGYGLLELWAGITGTQAGIANFAHLGGMLFGFLLIQYWRGKLPWRPTRRLYW</sequence>
<evidence type="ECO:0000256" key="3">
    <source>
        <dbReference type="ARBA" id="ARBA00022692"/>
    </source>
</evidence>
<keyword evidence="6 7" id="KW-0472">Membrane</keyword>
<dbReference type="OrthoDB" id="9807874at2"/>
<evidence type="ECO:0000259" key="8">
    <source>
        <dbReference type="Pfam" id="PF01694"/>
    </source>
</evidence>
<feature type="domain" description="Peptidase S54 rhomboid" evidence="8">
    <location>
        <begin position="65"/>
        <end position="203"/>
    </location>
</feature>
<keyword evidence="3 7" id="KW-0812">Transmembrane</keyword>
<dbReference type="EMBL" id="FRAU01000002">
    <property type="protein sequence ID" value="SHK34465.1"/>
    <property type="molecule type" value="Genomic_DNA"/>
</dbReference>
<evidence type="ECO:0000256" key="2">
    <source>
        <dbReference type="ARBA" id="ARBA00009045"/>
    </source>
</evidence>
<keyword evidence="9" id="KW-0645">Protease</keyword>
<dbReference type="SUPFAM" id="SSF144091">
    <property type="entry name" value="Rhomboid-like"/>
    <property type="match status" value="1"/>
</dbReference>
<evidence type="ECO:0000256" key="6">
    <source>
        <dbReference type="ARBA" id="ARBA00023136"/>
    </source>
</evidence>
<dbReference type="STRING" id="633813.SAMN04488087_0924"/>
<feature type="transmembrane region" description="Helical" evidence="7">
    <location>
        <begin position="68"/>
        <end position="91"/>
    </location>
</feature>
<evidence type="ECO:0000256" key="1">
    <source>
        <dbReference type="ARBA" id="ARBA00004141"/>
    </source>
</evidence>
<dbReference type="RefSeq" id="WP_072714783.1">
    <property type="nucleotide sequence ID" value="NZ_FRAU01000002.1"/>
</dbReference>
<dbReference type="GO" id="GO:0016020">
    <property type="term" value="C:membrane"/>
    <property type="evidence" value="ECO:0007669"/>
    <property type="project" value="UniProtKB-SubCell"/>
</dbReference>
<dbReference type="Proteomes" id="UP000185812">
    <property type="component" value="Unassembled WGS sequence"/>
</dbReference>
<evidence type="ECO:0000313" key="9">
    <source>
        <dbReference type="EMBL" id="SHK34465.1"/>
    </source>
</evidence>
<reference evidence="10" key="1">
    <citation type="submission" date="2016-11" db="EMBL/GenBank/DDBJ databases">
        <authorList>
            <person name="Varghese N."/>
            <person name="Submissions S."/>
        </authorList>
    </citation>
    <scope>NUCLEOTIDE SEQUENCE [LARGE SCALE GENOMIC DNA]</scope>
    <source>
        <strain evidence="10">DSM 22212</strain>
    </source>
</reference>
<dbReference type="GO" id="GO:0006508">
    <property type="term" value="P:proteolysis"/>
    <property type="evidence" value="ECO:0007669"/>
    <property type="project" value="UniProtKB-KW"/>
</dbReference>
<dbReference type="SMART" id="SM01160">
    <property type="entry name" value="DUF1751"/>
    <property type="match status" value="1"/>
</dbReference>
<dbReference type="InterPro" id="IPR050925">
    <property type="entry name" value="Rhomboid_protease_S54"/>
</dbReference>
<dbReference type="Gene3D" id="1.20.1540.10">
    <property type="entry name" value="Rhomboid-like"/>
    <property type="match status" value="1"/>
</dbReference>
<evidence type="ECO:0000256" key="5">
    <source>
        <dbReference type="ARBA" id="ARBA00022989"/>
    </source>
</evidence>
<keyword evidence="5 7" id="KW-1133">Transmembrane helix</keyword>
<dbReference type="PANTHER" id="PTHR43731">
    <property type="entry name" value="RHOMBOID PROTEASE"/>
    <property type="match status" value="1"/>
</dbReference>
<keyword evidence="10" id="KW-1185">Reference proteome</keyword>
<dbReference type="InterPro" id="IPR035952">
    <property type="entry name" value="Rhomboid-like_sf"/>
</dbReference>
<dbReference type="Pfam" id="PF01694">
    <property type="entry name" value="Rhomboid"/>
    <property type="match status" value="1"/>
</dbReference>
<feature type="transmembrane region" description="Helical" evidence="7">
    <location>
        <begin position="103"/>
        <end position="121"/>
    </location>
</feature>
<feature type="transmembrane region" description="Helical" evidence="7">
    <location>
        <begin position="44"/>
        <end position="62"/>
    </location>
</feature>
<evidence type="ECO:0000313" key="10">
    <source>
        <dbReference type="Proteomes" id="UP000185812"/>
    </source>
</evidence>
<evidence type="ECO:0000256" key="7">
    <source>
        <dbReference type="SAM" id="Phobius"/>
    </source>
</evidence>
<evidence type="ECO:0000256" key="4">
    <source>
        <dbReference type="ARBA" id="ARBA00022801"/>
    </source>
</evidence>
<comment type="similarity">
    <text evidence="2">Belongs to the peptidase S54 family.</text>
</comment>
<accession>A0A1M6RPU4</accession>
<comment type="subcellular location">
    <subcellularLocation>
        <location evidence="1">Membrane</location>
        <topology evidence="1">Multi-pass membrane protein</topology>
    </subcellularLocation>
</comment>
<dbReference type="AlphaFoldDB" id="A0A1M6RPU4"/>
<dbReference type="InterPro" id="IPR022764">
    <property type="entry name" value="Peptidase_S54_rhomboid_dom"/>
</dbReference>